<feature type="compositionally biased region" description="Low complexity" evidence="1">
    <location>
        <begin position="103"/>
        <end position="116"/>
    </location>
</feature>
<dbReference type="EMBL" id="BMMX01000001">
    <property type="protein sequence ID" value="GGK75884.1"/>
    <property type="molecule type" value="Genomic_DNA"/>
</dbReference>
<sequence length="122" mass="13501">MTWDTGIAARLSEAREVDVIVPAPGRAPVRVPVWLVAVGGELYLRSWKGEAGLWYRRALRYGTGALGLDGREHRVRFTAVAEPALDAGIDRAYREKYGDSRYAQAMTQPPATTTTMRVDPAR</sequence>
<evidence type="ECO:0000313" key="3">
    <source>
        <dbReference type="Proteomes" id="UP000656042"/>
    </source>
</evidence>
<dbReference type="AlphaFoldDB" id="A0A8J3BWY3"/>
<evidence type="ECO:0008006" key="4">
    <source>
        <dbReference type="Google" id="ProtNLM"/>
    </source>
</evidence>
<dbReference type="RefSeq" id="WP_189077550.1">
    <property type="nucleotide sequence ID" value="NZ_BMMX01000001.1"/>
</dbReference>
<organism evidence="2 3">
    <name type="scientific">Mangrovihabitans endophyticus</name>
    <dbReference type="NCBI Taxonomy" id="1751298"/>
    <lineage>
        <taxon>Bacteria</taxon>
        <taxon>Bacillati</taxon>
        <taxon>Actinomycetota</taxon>
        <taxon>Actinomycetes</taxon>
        <taxon>Micromonosporales</taxon>
        <taxon>Micromonosporaceae</taxon>
        <taxon>Mangrovihabitans</taxon>
    </lineage>
</organism>
<protein>
    <recommendedName>
        <fullName evidence="4">DUF2255 family protein</fullName>
    </recommendedName>
</protein>
<evidence type="ECO:0000256" key="1">
    <source>
        <dbReference type="SAM" id="MobiDB-lite"/>
    </source>
</evidence>
<name>A0A8J3BWY3_9ACTN</name>
<dbReference type="Pfam" id="PF10012">
    <property type="entry name" value="DUF2255"/>
    <property type="match status" value="1"/>
</dbReference>
<evidence type="ECO:0000313" key="2">
    <source>
        <dbReference type="EMBL" id="GGK75884.1"/>
    </source>
</evidence>
<reference evidence="2" key="1">
    <citation type="journal article" date="2014" name="Int. J. Syst. Evol. Microbiol.">
        <title>Complete genome sequence of Corynebacterium casei LMG S-19264T (=DSM 44701T), isolated from a smear-ripened cheese.</title>
        <authorList>
            <consortium name="US DOE Joint Genome Institute (JGI-PGF)"/>
            <person name="Walter F."/>
            <person name="Albersmeier A."/>
            <person name="Kalinowski J."/>
            <person name="Ruckert C."/>
        </authorList>
    </citation>
    <scope>NUCLEOTIDE SEQUENCE</scope>
    <source>
        <strain evidence="2">CGMCC 4.7299</strain>
    </source>
</reference>
<proteinExistence type="predicted"/>
<accession>A0A8J3BWY3</accession>
<dbReference type="InterPro" id="IPR016888">
    <property type="entry name" value="UCP028498"/>
</dbReference>
<feature type="region of interest" description="Disordered" evidence="1">
    <location>
        <begin position="103"/>
        <end position="122"/>
    </location>
</feature>
<dbReference type="Proteomes" id="UP000656042">
    <property type="component" value="Unassembled WGS sequence"/>
</dbReference>
<dbReference type="Gene3D" id="2.30.110.10">
    <property type="entry name" value="Electron Transport, Fmn-binding Protein, Chain A"/>
    <property type="match status" value="1"/>
</dbReference>
<keyword evidence="3" id="KW-1185">Reference proteome</keyword>
<comment type="caution">
    <text evidence="2">The sequence shown here is derived from an EMBL/GenBank/DDBJ whole genome shotgun (WGS) entry which is preliminary data.</text>
</comment>
<reference evidence="2" key="2">
    <citation type="submission" date="2020-09" db="EMBL/GenBank/DDBJ databases">
        <authorList>
            <person name="Sun Q."/>
            <person name="Zhou Y."/>
        </authorList>
    </citation>
    <scope>NUCLEOTIDE SEQUENCE</scope>
    <source>
        <strain evidence="2">CGMCC 4.7299</strain>
    </source>
</reference>
<gene>
    <name evidence="2" type="ORF">GCM10012284_07350</name>
</gene>
<dbReference type="InterPro" id="IPR012349">
    <property type="entry name" value="Split_barrel_FMN-bd"/>
</dbReference>